<sequence>MSHAIAAVQIATTPFETAANLEAADDGLRRAWEHGAVLAVLPELFHSGYCPGCPYHTVAETLEGPVASWLIDRARRFGMMIAAGLVERDGEDVYNALILVDASGLLARYRKRHLVFWERRRFRPGRSQVVARTRWGRIGFAICADMLYRRVWRDYRDQVDLMVVGAAWPEFVHRSTNRPHWLLGRLGPLVGELPRLAAADLGVPVVVANQSGPTHSRVPGLPWMGFEDRFAGRSAVVDPIHGVIARAGLDAEIVVGEVNLKHREPSAWAITSPWDRGRSSIVSGL</sequence>
<gene>
    <name evidence="3" type="ordered locus">Isop_2314</name>
</gene>
<dbReference type="STRING" id="575540.Isop_2314"/>
<dbReference type="RefSeq" id="WP_013565180.1">
    <property type="nucleotide sequence ID" value="NC_014962.1"/>
</dbReference>
<dbReference type="eggNOG" id="COG0388">
    <property type="taxonomic scope" value="Bacteria"/>
</dbReference>
<keyword evidence="4" id="KW-1185">Reference proteome</keyword>
<protein>
    <submittedName>
        <fullName evidence="3">Nitrilase/cyanide hydratase and apolipoprotein N-acyltransferase</fullName>
    </submittedName>
</protein>
<proteinExistence type="predicted"/>
<dbReference type="KEGG" id="ipa:Isop_2314"/>
<dbReference type="Gene3D" id="3.60.110.10">
    <property type="entry name" value="Carbon-nitrogen hydrolase"/>
    <property type="match status" value="1"/>
</dbReference>
<dbReference type="InterPro" id="IPR036526">
    <property type="entry name" value="C-N_Hydrolase_sf"/>
</dbReference>
<evidence type="ECO:0000259" key="2">
    <source>
        <dbReference type="PROSITE" id="PS50263"/>
    </source>
</evidence>
<evidence type="ECO:0000256" key="1">
    <source>
        <dbReference type="ARBA" id="ARBA00022801"/>
    </source>
</evidence>
<name>E8R6I1_ISOPI</name>
<feature type="domain" description="CN hydrolase" evidence="2">
    <location>
        <begin position="3"/>
        <end position="260"/>
    </location>
</feature>
<evidence type="ECO:0000313" key="3">
    <source>
        <dbReference type="EMBL" id="ADV62892.1"/>
    </source>
</evidence>
<dbReference type="CDD" id="cd07197">
    <property type="entry name" value="nitrilase"/>
    <property type="match status" value="1"/>
</dbReference>
<dbReference type="Proteomes" id="UP000008631">
    <property type="component" value="Chromosome"/>
</dbReference>
<dbReference type="PANTHER" id="PTHR43674">
    <property type="entry name" value="NITRILASE C965.09-RELATED"/>
    <property type="match status" value="1"/>
</dbReference>
<dbReference type="Pfam" id="PF00795">
    <property type="entry name" value="CN_hydrolase"/>
    <property type="match status" value="1"/>
</dbReference>
<dbReference type="SUPFAM" id="SSF56317">
    <property type="entry name" value="Carbon-nitrogen hydrolase"/>
    <property type="match status" value="1"/>
</dbReference>
<dbReference type="InParanoid" id="E8R6I1"/>
<dbReference type="InterPro" id="IPR050345">
    <property type="entry name" value="Aliph_Amidase/BUP"/>
</dbReference>
<dbReference type="AlphaFoldDB" id="E8R6I1"/>
<dbReference type="GO" id="GO:0016811">
    <property type="term" value="F:hydrolase activity, acting on carbon-nitrogen (but not peptide) bonds, in linear amides"/>
    <property type="evidence" value="ECO:0007669"/>
    <property type="project" value="TreeGrafter"/>
</dbReference>
<organism evidence="3 4">
    <name type="scientific">Isosphaera pallida (strain ATCC 43644 / DSM 9630 / IS1B)</name>
    <dbReference type="NCBI Taxonomy" id="575540"/>
    <lineage>
        <taxon>Bacteria</taxon>
        <taxon>Pseudomonadati</taxon>
        <taxon>Planctomycetota</taxon>
        <taxon>Planctomycetia</taxon>
        <taxon>Isosphaerales</taxon>
        <taxon>Isosphaeraceae</taxon>
        <taxon>Isosphaera</taxon>
    </lineage>
</organism>
<reference evidence="3 4" key="2">
    <citation type="journal article" date="2011" name="Stand. Genomic Sci.">
        <title>Complete genome sequence of Isosphaera pallida type strain (IS1B).</title>
        <authorList>
            <consortium name="US DOE Joint Genome Institute (JGI-PGF)"/>
            <person name="Goker M."/>
            <person name="Cleland D."/>
            <person name="Saunders E."/>
            <person name="Lapidus A."/>
            <person name="Nolan M."/>
            <person name="Lucas S."/>
            <person name="Hammon N."/>
            <person name="Deshpande S."/>
            <person name="Cheng J.F."/>
            <person name="Tapia R."/>
            <person name="Han C."/>
            <person name="Goodwin L."/>
            <person name="Pitluck S."/>
            <person name="Liolios K."/>
            <person name="Pagani I."/>
            <person name="Ivanova N."/>
            <person name="Mavromatis K."/>
            <person name="Pati A."/>
            <person name="Chen A."/>
            <person name="Palaniappan K."/>
            <person name="Land M."/>
            <person name="Hauser L."/>
            <person name="Chang Y.J."/>
            <person name="Jeffries C.D."/>
            <person name="Detter J.C."/>
            <person name="Beck B."/>
            <person name="Woyke T."/>
            <person name="Bristow J."/>
            <person name="Eisen J.A."/>
            <person name="Markowitz V."/>
            <person name="Hugenholtz P."/>
            <person name="Kyrpides N.C."/>
            <person name="Klenk H.P."/>
        </authorList>
    </citation>
    <scope>NUCLEOTIDE SEQUENCE [LARGE SCALE GENOMIC DNA]</scope>
    <source>
        <strain evidence="4">ATCC 43644 / DSM 9630 / IS1B</strain>
    </source>
</reference>
<evidence type="ECO:0000313" key="4">
    <source>
        <dbReference type="Proteomes" id="UP000008631"/>
    </source>
</evidence>
<dbReference type="PANTHER" id="PTHR43674:SF16">
    <property type="entry name" value="CARBON-NITROGEN FAMILY, PUTATIVE (AFU_ORTHOLOGUE AFUA_5G02350)-RELATED"/>
    <property type="match status" value="1"/>
</dbReference>
<dbReference type="InterPro" id="IPR003010">
    <property type="entry name" value="C-N_Hydrolase"/>
</dbReference>
<accession>E8R6I1</accession>
<dbReference type="PROSITE" id="PS50263">
    <property type="entry name" value="CN_HYDROLASE"/>
    <property type="match status" value="1"/>
</dbReference>
<dbReference type="EMBL" id="CP002353">
    <property type="protein sequence ID" value="ADV62892.1"/>
    <property type="molecule type" value="Genomic_DNA"/>
</dbReference>
<keyword evidence="1" id="KW-0378">Hydrolase</keyword>
<dbReference type="HOGENOM" id="CLU_914974_0_0_0"/>
<reference key="1">
    <citation type="submission" date="2010-11" db="EMBL/GenBank/DDBJ databases">
        <title>The complete sequence of chromosome of Isophaera pallida ATCC 43644.</title>
        <authorList>
            <consortium name="US DOE Joint Genome Institute (JGI-PGF)"/>
            <person name="Lucas S."/>
            <person name="Copeland A."/>
            <person name="Lapidus A."/>
            <person name="Bruce D."/>
            <person name="Goodwin L."/>
            <person name="Pitluck S."/>
            <person name="Kyrpides N."/>
            <person name="Mavromatis K."/>
            <person name="Pagani I."/>
            <person name="Ivanova N."/>
            <person name="Saunders E."/>
            <person name="Brettin T."/>
            <person name="Detter J.C."/>
            <person name="Han C."/>
            <person name="Tapia R."/>
            <person name="Land M."/>
            <person name="Hauser L."/>
            <person name="Markowitz V."/>
            <person name="Cheng J.-F."/>
            <person name="Hugenholtz P."/>
            <person name="Woyke T."/>
            <person name="Wu D."/>
            <person name="Eisen J.A."/>
        </authorList>
    </citation>
    <scope>NUCLEOTIDE SEQUENCE</scope>
    <source>
        <strain>ATCC 43644</strain>
    </source>
</reference>